<organism evidence="2 3">
    <name type="scientific">Congzhengia minquanensis</name>
    <dbReference type="NCBI Taxonomy" id="2763657"/>
    <lineage>
        <taxon>Bacteria</taxon>
        <taxon>Bacillati</taxon>
        <taxon>Bacillota</taxon>
        <taxon>Clostridia</taxon>
        <taxon>Eubacteriales</taxon>
        <taxon>Oscillospiraceae</taxon>
        <taxon>Congzhengia</taxon>
    </lineage>
</organism>
<keyword evidence="1" id="KW-0812">Transmembrane</keyword>
<evidence type="ECO:0000313" key="2">
    <source>
        <dbReference type="EMBL" id="MBC8540628.1"/>
    </source>
</evidence>
<dbReference type="EMBL" id="JACRSU010000002">
    <property type="protein sequence ID" value="MBC8540628.1"/>
    <property type="molecule type" value="Genomic_DNA"/>
</dbReference>
<reference evidence="2" key="1">
    <citation type="submission" date="2020-08" db="EMBL/GenBank/DDBJ databases">
        <title>Genome public.</title>
        <authorList>
            <person name="Liu C."/>
            <person name="Sun Q."/>
        </authorList>
    </citation>
    <scope>NUCLEOTIDE SEQUENCE</scope>
    <source>
        <strain evidence="2">H8</strain>
    </source>
</reference>
<dbReference type="InterPro" id="IPR019206">
    <property type="entry name" value="DUF2085_TM"/>
</dbReference>
<comment type="caution">
    <text evidence="2">The sequence shown here is derived from an EMBL/GenBank/DDBJ whole genome shotgun (WGS) entry which is preliminary data.</text>
</comment>
<dbReference type="Proteomes" id="UP000611762">
    <property type="component" value="Unassembled WGS sequence"/>
</dbReference>
<keyword evidence="1" id="KW-0472">Membrane</keyword>
<protein>
    <submittedName>
        <fullName evidence="2">DUF2085 domain-containing protein</fullName>
    </submittedName>
</protein>
<feature type="transmembrane region" description="Helical" evidence="1">
    <location>
        <begin position="93"/>
        <end position="115"/>
    </location>
</feature>
<accession>A0A926DMC6</accession>
<sequence>MDSTKLWIKLMDIARKYWGCHQFPERSFFFRGYQFPVCARCTGIMIGYIVSIILLLCKVFFSWKLSAAFLLFMLIDAGLQYQFGVMSTNNRRLLSGMLFGIGFWELIACIIRSIIL</sequence>
<proteinExistence type="predicted"/>
<feature type="transmembrane region" description="Helical" evidence="1">
    <location>
        <begin position="37"/>
        <end position="61"/>
    </location>
</feature>
<keyword evidence="3" id="KW-1185">Reference proteome</keyword>
<name>A0A926DMC6_9FIRM</name>
<evidence type="ECO:0000313" key="3">
    <source>
        <dbReference type="Proteomes" id="UP000611762"/>
    </source>
</evidence>
<dbReference type="RefSeq" id="WP_177679974.1">
    <property type="nucleotide sequence ID" value="NZ_JACRSU010000002.1"/>
</dbReference>
<feature type="transmembrane region" description="Helical" evidence="1">
    <location>
        <begin position="67"/>
        <end position="86"/>
    </location>
</feature>
<dbReference type="AlphaFoldDB" id="A0A926DMC6"/>
<dbReference type="Pfam" id="PF09858">
    <property type="entry name" value="DUF2085"/>
    <property type="match status" value="1"/>
</dbReference>
<evidence type="ECO:0000256" key="1">
    <source>
        <dbReference type="SAM" id="Phobius"/>
    </source>
</evidence>
<keyword evidence="1" id="KW-1133">Transmembrane helix</keyword>
<gene>
    <name evidence="2" type="ORF">H8698_06525</name>
</gene>